<dbReference type="SMART" id="SM00986">
    <property type="entry name" value="UDG"/>
    <property type="match status" value="1"/>
</dbReference>
<gene>
    <name evidence="13" type="ordered locus">Desru_3616</name>
</gene>
<keyword evidence="7" id="KW-0227">DNA damage</keyword>
<dbReference type="Gene3D" id="3.40.470.10">
    <property type="entry name" value="Uracil-DNA glycosylase-like domain"/>
    <property type="match status" value="1"/>
</dbReference>
<dbReference type="InterPro" id="IPR005122">
    <property type="entry name" value="Uracil-DNA_glycosylase-like"/>
</dbReference>
<evidence type="ECO:0000256" key="9">
    <source>
        <dbReference type="ARBA" id="ARBA00023004"/>
    </source>
</evidence>
<comment type="similarity">
    <text evidence="2">Belongs to the uracil-DNA glycosylase (UDG) superfamily. Type 4 (UDGa) family.</text>
</comment>
<evidence type="ECO:0000256" key="5">
    <source>
        <dbReference type="ARBA" id="ARBA00022485"/>
    </source>
</evidence>
<dbReference type="Proteomes" id="UP000009234">
    <property type="component" value="Chromosome"/>
</dbReference>
<dbReference type="GO" id="GO:0051539">
    <property type="term" value="F:4 iron, 4 sulfur cluster binding"/>
    <property type="evidence" value="ECO:0007669"/>
    <property type="project" value="UniProtKB-KW"/>
</dbReference>
<evidence type="ECO:0000256" key="8">
    <source>
        <dbReference type="ARBA" id="ARBA00022801"/>
    </source>
</evidence>
<dbReference type="CDD" id="cd10030">
    <property type="entry name" value="UDG-F4_TTUDGA_SPO1dp_like"/>
    <property type="match status" value="1"/>
</dbReference>
<evidence type="ECO:0000256" key="11">
    <source>
        <dbReference type="ARBA" id="ARBA00023204"/>
    </source>
</evidence>
<reference evidence="14" key="1">
    <citation type="submission" date="2011-05" db="EMBL/GenBank/DDBJ databases">
        <title>Complete sequence of Desulfotomaculum ruminis DSM 2154.</title>
        <authorList>
            <person name="Lucas S."/>
            <person name="Copeland A."/>
            <person name="Lapidus A."/>
            <person name="Cheng J.-F."/>
            <person name="Goodwin L."/>
            <person name="Pitluck S."/>
            <person name="Lu M."/>
            <person name="Detter J.C."/>
            <person name="Han C."/>
            <person name="Tapia R."/>
            <person name="Land M."/>
            <person name="Hauser L."/>
            <person name="Kyrpides N."/>
            <person name="Ivanova N."/>
            <person name="Mikhailova N."/>
            <person name="Pagani I."/>
            <person name="Stams A.J.M."/>
            <person name="Plugge C.M."/>
            <person name="Muyzer G."/>
            <person name="Kuever J."/>
            <person name="Parshina S.N."/>
            <person name="Ivanova A.E."/>
            <person name="Nazina T.N."/>
            <person name="Brambilla E."/>
            <person name="Spring S."/>
            <person name="Klenk H.-P."/>
            <person name="Woyke T."/>
        </authorList>
    </citation>
    <scope>NUCLEOTIDE SEQUENCE [LARGE SCALE GENOMIC DNA]</scope>
    <source>
        <strain evidence="14">ATCC 23193 / DSM 2154 / NCIB 8452 / DL</strain>
    </source>
</reference>
<evidence type="ECO:0000313" key="13">
    <source>
        <dbReference type="EMBL" id="AEG61818.1"/>
    </source>
</evidence>
<dbReference type="InterPro" id="IPR005273">
    <property type="entry name" value="Ura-DNA_glyco_family4"/>
</dbReference>
<keyword evidence="8" id="KW-0378">Hydrolase</keyword>
<evidence type="ECO:0000313" key="14">
    <source>
        <dbReference type="Proteomes" id="UP000009234"/>
    </source>
</evidence>
<keyword evidence="9" id="KW-0408">Iron</keyword>
<evidence type="ECO:0000256" key="10">
    <source>
        <dbReference type="ARBA" id="ARBA00023014"/>
    </source>
</evidence>
<evidence type="ECO:0000256" key="3">
    <source>
        <dbReference type="ARBA" id="ARBA00012030"/>
    </source>
</evidence>
<dbReference type="Pfam" id="PF03167">
    <property type="entry name" value="UDG"/>
    <property type="match status" value="1"/>
</dbReference>
<reference evidence="13 14" key="2">
    <citation type="journal article" date="2012" name="Stand. Genomic Sci.">
        <title>Complete genome sequence of the sulfate-reducing firmicute Desulfotomaculum ruminis type strain (DL(T)).</title>
        <authorList>
            <person name="Spring S."/>
            <person name="Visser M."/>
            <person name="Lu M."/>
            <person name="Copeland A."/>
            <person name="Lapidus A."/>
            <person name="Lucas S."/>
            <person name="Cheng J.F."/>
            <person name="Han C."/>
            <person name="Tapia R."/>
            <person name="Goodwin L.A."/>
            <person name="Pitluck S."/>
            <person name="Ivanova N."/>
            <person name="Land M."/>
            <person name="Hauser L."/>
            <person name="Larimer F."/>
            <person name="Rohde M."/>
            <person name="Goker M."/>
            <person name="Detter J.C."/>
            <person name="Kyrpides N.C."/>
            <person name="Woyke T."/>
            <person name="Schaap P.J."/>
            <person name="Plugge C.M."/>
            <person name="Muyzer G."/>
            <person name="Kuever J."/>
            <person name="Pereira I.A."/>
            <person name="Parshina S.N."/>
            <person name="Bernier-Latmani R."/>
            <person name="Stams A.J."/>
            <person name="Klenk H.P."/>
        </authorList>
    </citation>
    <scope>NUCLEOTIDE SEQUENCE [LARGE SCALE GENOMIC DNA]</scope>
    <source>
        <strain evidence="14">ATCC 23193 / DSM 2154 / NCIB 8452 / DL</strain>
    </source>
</reference>
<dbReference type="KEGG" id="dru:Desru_3616"/>
<dbReference type="NCBIfam" id="TIGR00758">
    <property type="entry name" value="UDG_fam4"/>
    <property type="match status" value="1"/>
</dbReference>
<dbReference type="eggNOG" id="COG1573">
    <property type="taxonomic scope" value="Bacteria"/>
</dbReference>
<dbReference type="SMART" id="SM00987">
    <property type="entry name" value="UreE_C"/>
    <property type="match status" value="1"/>
</dbReference>
<dbReference type="SUPFAM" id="SSF52141">
    <property type="entry name" value="Uracil-DNA glycosylase-like"/>
    <property type="match status" value="1"/>
</dbReference>
<evidence type="ECO:0000256" key="1">
    <source>
        <dbReference type="ARBA" id="ARBA00001400"/>
    </source>
</evidence>
<dbReference type="GO" id="GO:0004844">
    <property type="term" value="F:uracil DNA N-glycosylase activity"/>
    <property type="evidence" value="ECO:0007669"/>
    <property type="project" value="UniProtKB-EC"/>
</dbReference>
<proteinExistence type="inferred from homology"/>
<dbReference type="PANTHER" id="PTHR33693">
    <property type="entry name" value="TYPE-5 URACIL-DNA GLYCOSYLASE"/>
    <property type="match status" value="1"/>
</dbReference>
<keyword evidence="5" id="KW-0004">4Fe-4S</keyword>
<dbReference type="STRING" id="696281.Desru_3616"/>
<comment type="catalytic activity">
    <reaction evidence="1">
        <text>Hydrolyzes single-stranded DNA or mismatched double-stranded DNA and polynucleotides, releasing free uracil.</text>
        <dbReference type="EC" id="3.2.2.27"/>
    </reaction>
</comment>
<sequence length="187" mass="21022">MTLEQLASELQGCTRCGLSEGRNRIVFGSGNPRSRIMIIGEGPGRDEDEQGLPFVGKAGQLLDRILAAIQLTREDVYIGNVVKCRPPDNRVPTRMEAAACLPYLYKQIEMIQPQIIILLGSTALQNLIGPQARITKMRGQWLESKSGIKILPTFHPAAVLRDPSKRRPVWEDFQKIQEEYLKLEGKR</sequence>
<dbReference type="GO" id="GO:0046872">
    <property type="term" value="F:metal ion binding"/>
    <property type="evidence" value="ECO:0007669"/>
    <property type="project" value="UniProtKB-KW"/>
</dbReference>
<keyword evidence="14" id="KW-1185">Reference proteome</keyword>
<organism evidence="13 14">
    <name type="scientific">Desulforamulus ruminis (strain ATCC 23193 / DSM 2154 / NCIMB 8452 / DL)</name>
    <name type="common">Desulfotomaculum ruminis</name>
    <dbReference type="NCBI Taxonomy" id="696281"/>
    <lineage>
        <taxon>Bacteria</taxon>
        <taxon>Bacillati</taxon>
        <taxon>Bacillota</taxon>
        <taxon>Clostridia</taxon>
        <taxon>Eubacteriales</taxon>
        <taxon>Peptococcaceae</taxon>
        <taxon>Desulforamulus</taxon>
    </lineage>
</organism>
<evidence type="ECO:0000256" key="4">
    <source>
        <dbReference type="ARBA" id="ARBA00019403"/>
    </source>
</evidence>
<accession>F6DNC7</accession>
<dbReference type="GO" id="GO:0006281">
    <property type="term" value="P:DNA repair"/>
    <property type="evidence" value="ECO:0007669"/>
    <property type="project" value="UniProtKB-KW"/>
</dbReference>
<keyword evidence="10" id="KW-0411">Iron-sulfur</keyword>
<protein>
    <recommendedName>
        <fullName evidence="4">Type-4 uracil-DNA glycosylase</fullName>
        <ecNumber evidence="3">3.2.2.27</ecNumber>
    </recommendedName>
</protein>
<keyword evidence="11" id="KW-0234">DNA repair</keyword>
<dbReference type="RefSeq" id="WP_013843564.1">
    <property type="nucleotide sequence ID" value="NC_015589.1"/>
</dbReference>
<evidence type="ECO:0000256" key="2">
    <source>
        <dbReference type="ARBA" id="ARBA00006521"/>
    </source>
</evidence>
<keyword evidence="6" id="KW-0479">Metal-binding</keyword>
<dbReference type="PANTHER" id="PTHR33693:SF1">
    <property type="entry name" value="TYPE-4 URACIL-DNA GLYCOSYLASE"/>
    <property type="match status" value="1"/>
</dbReference>
<feature type="domain" description="Uracil-DNA glycosylase-like" evidence="12">
    <location>
        <begin position="27"/>
        <end position="174"/>
    </location>
</feature>
<dbReference type="HOGENOM" id="CLU_044815_1_3_9"/>
<evidence type="ECO:0000256" key="7">
    <source>
        <dbReference type="ARBA" id="ARBA00022763"/>
    </source>
</evidence>
<dbReference type="EMBL" id="CP002780">
    <property type="protein sequence ID" value="AEG61818.1"/>
    <property type="molecule type" value="Genomic_DNA"/>
</dbReference>
<evidence type="ECO:0000259" key="12">
    <source>
        <dbReference type="SMART" id="SM00986"/>
    </source>
</evidence>
<dbReference type="AlphaFoldDB" id="F6DNC7"/>
<dbReference type="InterPro" id="IPR051536">
    <property type="entry name" value="UDG_Type-4/5"/>
</dbReference>
<dbReference type="EC" id="3.2.2.27" evidence="3"/>
<name>F6DNC7_DESRL</name>
<evidence type="ECO:0000256" key="6">
    <source>
        <dbReference type="ARBA" id="ARBA00022723"/>
    </source>
</evidence>
<dbReference type="InterPro" id="IPR036895">
    <property type="entry name" value="Uracil-DNA_glycosylase-like_sf"/>
</dbReference>
<dbReference type="OrthoDB" id="5290748at2"/>